<feature type="transmembrane region" description="Helical" evidence="1">
    <location>
        <begin position="130"/>
        <end position="152"/>
    </location>
</feature>
<dbReference type="OrthoDB" id="290026at2"/>
<proteinExistence type="predicted"/>
<keyword evidence="1" id="KW-0812">Transmembrane</keyword>
<name>A0A517PM82_9PLAN</name>
<organism evidence="2 3">
    <name type="scientific">Gimesia chilikensis</name>
    <dbReference type="NCBI Taxonomy" id="2605989"/>
    <lineage>
        <taxon>Bacteria</taxon>
        <taxon>Pseudomonadati</taxon>
        <taxon>Planctomycetota</taxon>
        <taxon>Planctomycetia</taxon>
        <taxon>Planctomycetales</taxon>
        <taxon>Planctomycetaceae</taxon>
        <taxon>Gimesia</taxon>
    </lineage>
</organism>
<keyword evidence="3" id="KW-1185">Reference proteome</keyword>
<reference evidence="2 3" key="1">
    <citation type="submission" date="2019-02" db="EMBL/GenBank/DDBJ databases">
        <title>Deep-cultivation of Planctomycetes and their phenomic and genomic characterization uncovers novel biology.</title>
        <authorList>
            <person name="Wiegand S."/>
            <person name="Jogler M."/>
            <person name="Boedeker C."/>
            <person name="Pinto D."/>
            <person name="Vollmers J."/>
            <person name="Rivas-Marin E."/>
            <person name="Kohn T."/>
            <person name="Peeters S.H."/>
            <person name="Heuer A."/>
            <person name="Rast P."/>
            <person name="Oberbeckmann S."/>
            <person name="Bunk B."/>
            <person name="Jeske O."/>
            <person name="Meyerdierks A."/>
            <person name="Storesund J.E."/>
            <person name="Kallscheuer N."/>
            <person name="Luecker S."/>
            <person name="Lage O.M."/>
            <person name="Pohl T."/>
            <person name="Merkel B.J."/>
            <person name="Hornburger P."/>
            <person name="Mueller R.-W."/>
            <person name="Bruemmer F."/>
            <person name="Labrenz M."/>
            <person name="Spormann A.M."/>
            <person name="Op den Camp H."/>
            <person name="Overmann J."/>
            <person name="Amann R."/>
            <person name="Jetten M.S.M."/>
            <person name="Mascher T."/>
            <person name="Medema M.H."/>
            <person name="Devos D.P."/>
            <person name="Kaster A.-K."/>
            <person name="Ovreas L."/>
            <person name="Rohde M."/>
            <person name="Galperin M.Y."/>
            <person name="Jogler C."/>
        </authorList>
    </citation>
    <scope>NUCLEOTIDE SEQUENCE [LARGE SCALE GENOMIC DNA]</scope>
    <source>
        <strain evidence="2 3">HG66A1</strain>
    </source>
</reference>
<dbReference type="RefSeq" id="WP_145183374.1">
    <property type="nucleotide sequence ID" value="NZ_CP036266.1"/>
</dbReference>
<feature type="transmembrane region" description="Helical" evidence="1">
    <location>
        <begin position="61"/>
        <end position="87"/>
    </location>
</feature>
<evidence type="ECO:0000256" key="1">
    <source>
        <dbReference type="SAM" id="Phobius"/>
    </source>
</evidence>
<dbReference type="Proteomes" id="UP000320421">
    <property type="component" value="Chromosome"/>
</dbReference>
<accession>A0A517PM82</accession>
<keyword evidence="1" id="KW-1133">Transmembrane helix</keyword>
<feature type="transmembrane region" description="Helical" evidence="1">
    <location>
        <begin position="93"/>
        <end position="118"/>
    </location>
</feature>
<sequence length="155" mass="17486">MSLFAVGLRSTPDDLLAILGLAIALSAYLSGIRLYARQRIADIPENDPQRDERKRKIQIKLAWLTLADAPMVFSAFLLGLTVLWYPVTGFKPYASFVPLGMGLFLFAGVAMVIQHMLAWYDTLSELIEQVALNIMLVMLIVAGVLWWIFLYLEQH</sequence>
<evidence type="ECO:0000313" key="3">
    <source>
        <dbReference type="Proteomes" id="UP000320421"/>
    </source>
</evidence>
<dbReference type="EMBL" id="CP036266">
    <property type="protein sequence ID" value="QDT20492.1"/>
    <property type="molecule type" value="Genomic_DNA"/>
</dbReference>
<feature type="transmembrane region" description="Helical" evidence="1">
    <location>
        <begin position="15"/>
        <end position="36"/>
    </location>
</feature>
<protein>
    <submittedName>
        <fullName evidence="2">Uncharacterized protein</fullName>
    </submittedName>
</protein>
<evidence type="ECO:0000313" key="2">
    <source>
        <dbReference type="EMBL" id="QDT20492.1"/>
    </source>
</evidence>
<dbReference type="AlphaFoldDB" id="A0A517PM82"/>
<gene>
    <name evidence="2" type="ORF">HG66A1_22780</name>
</gene>
<keyword evidence="1" id="KW-0472">Membrane</keyword>